<dbReference type="PANTHER" id="PTHR11610:SF173">
    <property type="entry name" value="LIPASE DOMAIN-CONTAINING PROTEIN-RELATED"/>
    <property type="match status" value="1"/>
</dbReference>
<dbReference type="Gene3D" id="3.40.50.1820">
    <property type="entry name" value="alpha/beta hydrolase"/>
    <property type="match status" value="1"/>
</dbReference>
<evidence type="ECO:0000256" key="4">
    <source>
        <dbReference type="RuleBase" id="RU004262"/>
    </source>
</evidence>
<comment type="similarity">
    <text evidence="2 4">Belongs to the AB hydrolase superfamily. Lipase family.</text>
</comment>
<comment type="subcellular location">
    <subcellularLocation>
        <location evidence="1">Secreted</location>
    </subcellularLocation>
</comment>
<evidence type="ECO:0000256" key="2">
    <source>
        <dbReference type="ARBA" id="ARBA00010701"/>
    </source>
</evidence>
<protein>
    <submittedName>
        <fullName evidence="5">Uncharacterized protein</fullName>
    </submittedName>
</protein>
<dbReference type="InterPro" id="IPR000734">
    <property type="entry name" value="TAG_lipase"/>
</dbReference>
<dbReference type="InterPro" id="IPR029058">
    <property type="entry name" value="AB_hydrolase_fold"/>
</dbReference>
<comment type="caution">
    <text evidence="5">The sequence shown here is derived from an EMBL/GenBank/DDBJ whole genome shotgun (WGS) entry which is preliminary data.</text>
</comment>
<accession>A0A6A4K5D8</accession>
<evidence type="ECO:0000313" key="5">
    <source>
        <dbReference type="EMBL" id="KAF6211014.1"/>
    </source>
</evidence>
<dbReference type="PRINTS" id="PR00821">
    <property type="entry name" value="TAGLIPASE"/>
</dbReference>
<evidence type="ECO:0000256" key="3">
    <source>
        <dbReference type="ARBA" id="ARBA00022525"/>
    </source>
</evidence>
<name>A0A6A4K5D8_APOLU</name>
<dbReference type="Proteomes" id="UP000466442">
    <property type="component" value="Linkage Group LG5"/>
</dbReference>
<dbReference type="OrthoDB" id="199913at2759"/>
<dbReference type="PANTHER" id="PTHR11610">
    <property type="entry name" value="LIPASE"/>
    <property type="match status" value="1"/>
</dbReference>
<evidence type="ECO:0000256" key="1">
    <source>
        <dbReference type="ARBA" id="ARBA00004613"/>
    </source>
</evidence>
<proteinExistence type="inferred from homology"/>
<keyword evidence="3" id="KW-0964">Secreted</keyword>
<dbReference type="InterPro" id="IPR013818">
    <property type="entry name" value="Lipase"/>
</dbReference>
<dbReference type="EMBL" id="WIXP02000005">
    <property type="protein sequence ID" value="KAF6211014.1"/>
    <property type="molecule type" value="Genomic_DNA"/>
</dbReference>
<organism evidence="5 6">
    <name type="scientific">Apolygus lucorum</name>
    <name type="common">Small green plant bug</name>
    <name type="synonym">Lygocoris lucorum</name>
    <dbReference type="NCBI Taxonomy" id="248454"/>
    <lineage>
        <taxon>Eukaryota</taxon>
        <taxon>Metazoa</taxon>
        <taxon>Ecdysozoa</taxon>
        <taxon>Arthropoda</taxon>
        <taxon>Hexapoda</taxon>
        <taxon>Insecta</taxon>
        <taxon>Pterygota</taxon>
        <taxon>Neoptera</taxon>
        <taxon>Paraneoptera</taxon>
        <taxon>Hemiptera</taxon>
        <taxon>Heteroptera</taxon>
        <taxon>Panheteroptera</taxon>
        <taxon>Cimicomorpha</taxon>
        <taxon>Miridae</taxon>
        <taxon>Mirini</taxon>
        <taxon>Apolygus</taxon>
    </lineage>
</organism>
<dbReference type="AlphaFoldDB" id="A0A6A4K5D8"/>
<dbReference type="GO" id="GO:0016298">
    <property type="term" value="F:lipase activity"/>
    <property type="evidence" value="ECO:0007669"/>
    <property type="project" value="InterPro"/>
</dbReference>
<sequence length="381" mass="42257">MPVVPFIGIFTAFFVFPVCVPKRISDAPVTFTVLDEEGLTEWGKPFDSLTSTQHEMQKCLSFTENFRTDGSSDISPCISATLATRSNPDGKPFILGDQLQLGSSGFNSSNRLIILTHGFFQSRKNWMEKTKKALLNYENCNVLTVDWSALSMSIYYPLVVEYALKLADYLAHFIDFFVDEGTLLENIHLVGHSLGAHVAGVASQRSTKGIVGRISGLDAARPLFVAFEDELKLDKSDADFVDCIHTSGGFVGMATPYCHADFFVNGGKVQPGCPEFISLGRCGHLRATKYFVESISHNIRYNAYKCATMSYGDPVTCWEEGAVMGYPADESHQGIFYVETGVRAPFHTAPSKRELEQSYDETLNPLAWVKVQQGGRDDIWK</sequence>
<dbReference type="SUPFAM" id="SSF53474">
    <property type="entry name" value="alpha/beta-Hydrolases"/>
    <property type="match status" value="1"/>
</dbReference>
<evidence type="ECO:0000313" key="6">
    <source>
        <dbReference type="Proteomes" id="UP000466442"/>
    </source>
</evidence>
<reference evidence="5" key="1">
    <citation type="journal article" date="2021" name="Mol. Ecol. Resour.">
        <title>Apolygus lucorum genome provides insights into omnivorousness and mesophyll feeding.</title>
        <authorList>
            <person name="Liu Y."/>
            <person name="Liu H."/>
            <person name="Wang H."/>
            <person name="Huang T."/>
            <person name="Liu B."/>
            <person name="Yang B."/>
            <person name="Yin L."/>
            <person name="Li B."/>
            <person name="Zhang Y."/>
            <person name="Zhang S."/>
            <person name="Jiang F."/>
            <person name="Zhang X."/>
            <person name="Ren Y."/>
            <person name="Wang B."/>
            <person name="Wang S."/>
            <person name="Lu Y."/>
            <person name="Wu K."/>
            <person name="Fan W."/>
            <person name="Wang G."/>
        </authorList>
    </citation>
    <scope>NUCLEOTIDE SEQUENCE</scope>
    <source>
        <strain evidence="5">12Hb</strain>
    </source>
</reference>
<dbReference type="CDD" id="cd00707">
    <property type="entry name" value="Pancreat_lipase_like"/>
    <property type="match status" value="1"/>
</dbReference>
<dbReference type="GO" id="GO:0005615">
    <property type="term" value="C:extracellular space"/>
    <property type="evidence" value="ECO:0007669"/>
    <property type="project" value="TreeGrafter"/>
</dbReference>
<dbReference type="Pfam" id="PF00151">
    <property type="entry name" value="Lipase"/>
    <property type="match status" value="1"/>
</dbReference>
<dbReference type="InterPro" id="IPR033906">
    <property type="entry name" value="Lipase_N"/>
</dbReference>
<keyword evidence="6" id="KW-1185">Reference proteome</keyword>
<dbReference type="GO" id="GO:0016042">
    <property type="term" value="P:lipid catabolic process"/>
    <property type="evidence" value="ECO:0007669"/>
    <property type="project" value="TreeGrafter"/>
</dbReference>
<gene>
    <name evidence="5" type="ORF">GE061_014127</name>
</gene>
<dbReference type="GO" id="GO:0017171">
    <property type="term" value="F:serine hydrolase activity"/>
    <property type="evidence" value="ECO:0007669"/>
    <property type="project" value="TreeGrafter"/>
</dbReference>